<name>A0A553NBJ5_TIGCA</name>
<dbReference type="CDD" id="cd00590">
    <property type="entry name" value="RRM_SF"/>
    <property type="match status" value="2"/>
</dbReference>
<feature type="compositionally biased region" description="Basic and acidic residues" evidence="7">
    <location>
        <begin position="101"/>
        <end position="111"/>
    </location>
</feature>
<dbReference type="InterPro" id="IPR004088">
    <property type="entry name" value="KH_dom_type_1"/>
</dbReference>
<dbReference type="GO" id="GO:0006417">
    <property type="term" value="P:regulation of translation"/>
    <property type="evidence" value="ECO:0007669"/>
    <property type="project" value="UniProtKB-KW"/>
</dbReference>
<comment type="caution">
    <text evidence="9">The sequence shown here is derived from an EMBL/GenBank/DDBJ whole genome shotgun (WGS) entry which is preliminary data.</text>
</comment>
<dbReference type="PROSITE" id="PS50084">
    <property type="entry name" value="KH_TYPE_1"/>
    <property type="match status" value="1"/>
</dbReference>
<protein>
    <recommendedName>
        <fullName evidence="8">RRM domain-containing protein</fullName>
    </recommendedName>
</protein>
<dbReference type="PANTHER" id="PTHR48035">
    <property type="entry name" value="HETEROGENEOUS NUCLEAR RIBONUCLEOPROTEIN 1"/>
    <property type="match status" value="1"/>
</dbReference>
<evidence type="ECO:0000256" key="6">
    <source>
        <dbReference type="PROSITE-ProRule" id="PRU00176"/>
    </source>
</evidence>
<feature type="domain" description="RRM" evidence="8">
    <location>
        <begin position="262"/>
        <end position="339"/>
    </location>
</feature>
<keyword evidence="3" id="KW-0509">mRNA transport</keyword>
<evidence type="ECO:0000256" key="2">
    <source>
        <dbReference type="ARBA" id="ARBA00022448"/>
    </source>
</evidence>
<dbReference type="Pfam" id="PF00013">
    <property type="entry name" value="KH_1"/>
    <property type="match status" value="1"/>
</dbReference>
<evidence type="ECO:0000256" key="3">
    <source>
        <dbReference type="ARBA" id="ARBA00022816"/>
    </source>
</evidence>
<dbReference type="SMART" id="SM00360">
    <property type="entry name" value="RRM"/>
    <property type="match status" value="3"/>
</dbReference>
<evidence type="ECO:0000313" key="9">
    <source>
        <dbReference type="EMBL" id="TRY62810.1"/>
    </source>
</evidence>
<feature type="region of interest" description="Disordered" evidence="7">
    <location>
        <begin position="42"/>
        <end position="131"/>
    </location>
</feature>
<dbReference type="PANTHER" id="PTHR48035:SF2">
    <property type="entry name" value="RNA-BINDING REGION RNP-1 DOMAIN-CONTAINING PROTEIN"/>
    <property type="match status" value="1"/>
</dbReference>
<dbReference type="InterPro" id="IPR000504">
    <property type="entry name" value="RRM_dom"/>
</dbReference>
<dbReference type="Gene3D" id="3.30.70.330">
    <property type="match status" value="3"/>
</dbReference>
<organism evidence="9 10">
    <name type="scientific">Tigriopus californicus</name>
    <name type="common">Marine copepod</name>
    <dbReference type="NCBI Taxonomy" id="6832"/>
    <lineage>
        <taxon>Eukaryota</taxon>
        <taxon>Metazoa</taxon>
        <taxon>Ecdysozoa</taxon>
        <taxon>Arthropoda</taxon>
        <taxon>Crustacea</taxon>
        <taxon>Multicrustacea</taxon>
        <taxon>Hexanauplia</taxon>
        <taxon>Copepoda</taxon>
        <taxon>Harpacticoida</taxon>
        <taxon>Harpacticidae</taxon>
        <taxon>Tigriopus</taxon>
    </lineage>
</organism>
<dbReference type="Pfam" id="PF00076">
    <property type="entry name" value="RRM_1"/>
    <property type="match status" value="3"/>
</dbReference>
<dbReference type="InterPro" id="IPR012677">
    <property type="entry name" value="Nucleotide-bd_a/b_plait_sf"/>
</dbReference>
<dbReference type="InterPro" id="IPR053260">
    <property type="entry name" value="hnRNP"/>
</dbReference>
<evidence type="ECO:0000259" key="8">
    <source>
        <dbReference type="PROSITE" id="PS50102"/>
    </source>
</evidence>
<evidence type="ECO:0000313" key="10">
    <source>
        <dbReference type="Proteomes" id="UP000318571"/>
    </source>
</evidence>
<dbReference type="InterPro" id="IPR004087">
    <property type="entry name" value="KH_dom"/>
</dbReference>
<feature type="domain" description="RRM" evidence="8">
    <location>
        <begin position="348"/>
        <end position="425"/>
    </location>
</feature>
<dbReference type="EMBL" id="VCGU01000458">
    <property type="protein sequence ID" value="TRY62810.1"/>
    <property type="molecule type" value="Genomic_DNA"/>
</dbReference>
<dbReference type="SUPFAM" id="SSF54791">
    <property type="entry name" value="Eukaryotic type KH-domain (KH-domain type I)"/>
    <property type="match status" value="1"/>
</dbReference>
<gene>
    <name evidence="9" type="ORF">TCAL_12500</name>
</gene>
<keyword evidence="10" id="KW-1185">Reference proteome</keyword>
<proteinExistence type="inferred from homology"/>
<evidence type="ECO:0000256" key="4">
    <source>
        <dbReference type="ARBA" id="ARBA00022845"/>
    </source>
</evidence>
<keyword evidence="2" id="KW-0813">Transport</keyword>
<dbReference type="InterPro" id="IPR036612">
    <property type="entry name" value="KH_dom_type_1_sf"/>
</dbReference>
<dbReference type="InterPro" id="IPR035979">
    <property type="entry name" value="RBD_domain_sf"/>
</dbReference>
<dbReference type="AlphaFoldDB" id="A0A553NBJ5"/>
<feature type="compositionally biased region" description="Low complexity" evidence="7">
    <location>
        <begin position="55"/>
        <end position="67"/>
    </location>
</feature>
<dbReference type="SUPFAM" id="SSF54928">
    <property type="entry name" value="RNA-binding domain, RBD"/>
    <property type="match status" value="2"/>
</dbReference>
<dbReference type="Proteomes" id="UP000318571">
    <property type="component" value="Chromosome 10"/>
</dbReference>
<sequence length="547" mass="59715">MTEPSRFNPPDMGGVPVFNDLYESTANYTKEKEVAEVAEVELADTPQGTLHHPLGDSSLGSVSLGASKRSLATASSSSSSPPPPTPTTTTYSDPGVLSSPDPKEREEEPEKGPPAPKRPTPQPPENEGHSVCGVSHERRIFIGSLPPSLTEKPLLAHFLAFGPIIDCKVVRDRSTGISRGFAFLTFACESSAEKALNAERHVVEGKSILVSRSATSAINAINSTSAASGTSATSATSATSVKPPQRIKSMGFLEDIVLPNQRRIYIGPLLDDVTPSDLARQFAHFGVIQGISRLRGSGATTSRISYGFIDFQEVVSIRRAFASKVFVKGRHVKVALSRLAMEVALSESTVYFFEAHVYCDELHLENHFSPLGSIYRCLHFRQSTGQARSFGFVDYLDKHSADRACLNKSQLMYPGQFVRVSRALPQRYLWEFFAIGDTEANAIIKEMEKKIPTEGSWGGSNLRGFVNLKTPLKSKQVRIPSVMLPVLIGERGKTIAEICRDSKTQITLPRPDSNNPNVILTLRGTEPDLVTAQYLMQRILKAKMANP</sequence>
<feature type="domain" description="RRM" evidence="8">
    <location>
        <begin position="138"/>
        <end position="215"/>
    </location>
</feature>
<reference evidence="9 10" key="1">
    <citation type="journal article" date="2018" name="Nat. Ecol. Evol.">
        <title>Genomic signatures of mitonuclear coevolution across populations of Tigriopus californicus.</title>
        <authorList>
            <person name="Barreto F.S."/>
            <person name="Watson E.T."/>
            <person name="Lima T.G."/>
            <person name="Willett C.S."/>
            <person name="Edmands S."/>
            <person name="Li W."/>
            <person name="Burton R.S."/>
        </authorList>
    </citation>
    <scope>NUCLEOTIDE SEQUENCE [LARGE SCALE GENOMIC DNA]</scope>
    <source>
        <strain evidence="9 10">San Diego</strain>
    </source>
</reference>
<dbReference type="SMART" id="SM00322">
    <property type="entry name" value="KH"/>
    <property type="match status" value="1"/>
</dbReference>
<keyword evidence="5 6" id="KW-0694">RNA-binding</keyword>
<dbReference type="GO" id="GO:0051028">
    <property type="term" value="P:mRNA transport"/>
    <property type="evidence" value="ECO:0007669"/>
    <property type="project" value="UniProtKB-KW"/>
</dbReference>
<comment type="similarity">
    <text evidence="1">Belongs to the RRM IMP/VICKZ family.</text>
</comment>
<evidence type="ECO:0000256" key="7">
    <source>
        <dbReference type="SAM" id="MobiDB-lite"/>
    </source>
</evidence>
<dbReference type="STRING" id="6832.A0A553NBJ5"/>
<dbReference type="PROSITE" id="PS50102">
    <property type="entry name" value="RRM"/>
    <property type="match status" value="3"/>
</dbReference>
<dbReference type="GO" id="GO:0003723">
    <property type="term" value="F:RNA binding"/>
    <property type="evidence" value="ECO:0007669"/>
    <property type="project" value="UniProtKB-UniRule"/>
</dbReference>
<feature type="compositionally biased region" description="Pro residues" evidence="7">
    <location>
        <begin position="112"/>
        <end position="124"/>
    </location>
</feature>
<keyword evidence="4" id="KW-0810">Translation regulation</keyword>
<dbReference type="Gene3D" id="3.30.1370.10">
    <property type="entry name" value="K Homology domain, type 1"/>
    <property type="match status" value="1"/>
</dbReference>
<accession>A0A553NBJ5</accession>
<evidence type="ECO:0000256" key="1">
    <source>
        <dbReference type="ARBA" id="ARBA00009094"/>
    </source>
</evidence>
<evidence type="ECO:0000256" key="5">
    <source>
        <dbReference type="ARBA" id="ARBA00022884"/>
    </source>
</evidence>